<evidence type="ECO:0000259" key="4">
    <source>
        <dbReference type="PROSITE" id="PS51350"/>
    </source>
</evidence>
<gene>
    <name evidence="5" type="ORF">Pcatena_06540</name>
</gene>
<dbReference type="EMBL" id="AP019367">
    <property type="protein sequence ID" value="BBH50067.1"/>
    <property type="molecule type" value="Genomic_DNA"/>
</dbReference>
<dbReference type="PANTHER" id="PTHR33705">
    <property type="entry name" value="PHOSPHOCARRIER PROTEIN HPR"/>
    <property type="match status" value="1"/>
</dbReference>
<dbReference type="RefSeq" id="WP_126421603.1">
    <property type="nucleotide sequence ID" value="NZ_AP019367.1"/>
</dbReference>
<dbReference type="NCBIfam" id="TIGR01003">
    <property type="entry name" value="PTS_HPr_family"/>
    <property type="match status" value="1"/>
</dbReference>
<feature type="domain" description="HPr" evidence="4">
    <location>
        <begin position="1"/>
        <end position="84"/>
    </location>
</feature>
<dbReference type="OrthoDB" id="9809047at2"/>
<evidence type="ECO:0000256" key="3">
    <source>
        <dbReference type="ARBA" id="ARBA00022683"/>
    </source>
</evidence>
<dbReference type="KEGG" id="pcat:Pcatena_06540"/>
<dbReference type="PROSITE" id="PS51350">
    <property type="entry name" value="PTS_HPR_DOM"/>
    <property type="match status" value="1"/>
</dbReference>
<dbReference type="GO" id="GO:0009401">
    <property type="term" value="P:phosphoenolpyruvate-dependent sugar phosphotransferase system"/>
    <property type="evidence" value="ECO:0007669"/>
    <property type="project" value="UniProtKB-KW"/>
</dbReference>
<dbReference type="GO" id="GO:0005737">
    <property type="term" value="C:cytoplasm"/>
    <property type="evidence" value="ECO:0007669"/>
    <property type="project" value="UniProtKB-SubCell"/>
</dbReference>
<dbReference type="AlphaFoldDB" id="A0A3G9JX52"/>
<dbReference type="InterPro" id="IPR000032">
    <property type="entry name" value="HPr-like"/>
</dbReference>
<name>A0A3G9JX52_9ACTN</name>
<comment type="subcellular location">
    <subcellularLocation>
        <location evidence="1">Cytoplasm</location>
    </subcellularLocation>
</comment>
<keyword evidence="2" id="KW-0963">Cytoplasm</keyword>
<evidence type="ECO:0000313" key="5">
    <source>
        <dbReference type="EMBL" id="BBH50067.1"/>
    </source>
</evidence>
<dbReference type="Gene3D" id="3.30.1340.10">
    <property type="entry name" value="HPr-like"/>
    <property type="match status" value="1"/>
</dbReference>
<organism evidence="5 6">
    <name type="scientific">Parolsenella catena</name>
    <dbReference type="NCBI Taxonomy" id="2003188"/>
    <lineage>
        <taxon>Bacteria</taxon>
        <taxon>Bacillati</taxon>
        <taxon>Actinomycetota</taxon>
        <taxon>Coriobacteriia</taxon>
        <taxon>Coriobacteriales</taxon>
        <taxon>Atopobiaceae</taxon>
        <taxon>Parolsenella</taxon>
    </lineage>
</organism>
<proteinExistence type="predicted"/>
<evidence type="ECO:0000256" key="1">
    <source>
        <dbReference type="ARBA" id="ARBA00004496"/>
    </source>
</evidence>
<evidence type="ECO:0000313" key="6">
    <source>
        <dbReference type="Proteomes" id="UP000273154"/>
    </source>
</evidence>
<keyword evidence="6" id="KW-1185">Reference proteome</keyword>
<dbReference type="PANTHER" id="PTHR33705:SF2">
    <property type="entry name" value="PHOSPHOCARRIER PROTEIN NPR"/>
    <property type="match status" value="1"/>
</dbReference>
<accession>A0A3G9JX52</accession>
<dbReference type="SUPFAM" id="SSF55594">
    <property type="entry name" value="HPr-like"/>
    <property type="match status" value="1"/>
</dbReference>
<dbReference type="InterPro" id="IPR035895">
    <property type="entry name" value="HPr-like_sf"/>
</dbReference>
<evidence type="ECO:0000256" key="2">
    <source>
        <dbReference type="ARBA" id="ARBA00022490"/>
    </source>
</evidence>
<dbReference type="InterPro" id="IPR050399">
    <property type="entry name" value="HPr"/>
</dbReference>
<reference evidence="6" key="1">
    <citation type="submission" date="2018-11" db="EMBL/GenBank/DDBJ databases">
        <title>Comparative genomics of Parolsenella catena and Libanicoccus massiliensis: Reclassification of Libanicoccus massiliensis as Parolsenella massiliensis comb. nov.</title>
        <authorList>
            <person name="Sakamoto M."/>
            <person name="Ikeyama N."/>
            <person name="Murakami T."/>
            <person name="Mori H."/>
            <person name="Yuki M."/>
            <person name="Ohkuma M."/>
        </authorList>
    </citation>
    <scope>NUCLEOTIDE SEQUENCE [LARGE SCALE GENOMIC DNA]</scope>
    <source>
        <strain evidence="6">JCM 31932</strain>
    </source>
</reference>
<dbReference type="GeneID" id="88848784"/>
<sequence>MVELTHTIKDTLGFHARSVMLVSNECARWKSDMVVAHGSREASADDPIALMGLEAHKGDTISVKISGPDEQDAADFVAHLLRRL</sequence>
<keyword evidence="3" id="KW-0598">Phosphotransferase system</keyword>
<protein>
    <recommendedName>
        <fullName evidence="4">HPr domain-containing protein</fullName>
    </recommendedName>
</protein>
<dbReference type="Proteomes" id="UP000273154">
    <property type="component" value="Chromosome"/>
</dbReference>
<dbReference type="Pfam" id="PF00381">
    <property type="entry name" value="PTS-HPr"/>
    <property type="match status" value="1"/>
</dbReference>